<dbReference type="AlphaFoldDB" id="A0A2Z7AJ37"/>
<feature type="region of interest" description="Disordered" evidence="1">
    <location>
        <begin position="823"/>
        <end position="843"/>
    </location>
</feature>
<dbReference type="Proteomes" id="UP000250235">
    <property type="component" value="Unassembled WGS sequence"/>
</dbReference>
<protein>
    <submittedName>
        <fullName evidence="2">Uncharacterized protein</fullName>
    </submittedName>
</protein>
<evidence type="ECO:0000256" key="1">
    <source>
        <dbReference type="SAM" id="MobiDB-lite"/>
    </source>
</evidence>
<sequence>MPKDKIFDARSLVLLSGEPVSLSGRKVQMKIEYRLLCDIMAKAISVKEGSFNALTVKKFLLLTAVVCGIRMNWASILFNILKKMVSVGSKQAKGFAVKISLLLESIPNLELGESTEFPASKIITDKTVHRYISFNDKVGVEEAADAPPMKKAPRKLAVSMKRPAIDTTEEQVPKKKRTLKKKSVTSSSPLEIVVVAQEAVPLQMVEPSTGIPTVEEPVEQPAAEEDISADQPVDKVTGVVGVEEWAAERLVATPDDTDEEIEAERPVFESVEAVASVVEVCEAATDKDFLLVDDPDTVINQVLHQLDSISADKDDKSRAETMDVGTTGGDQQVQCSEEEPVVQKTNDDLLDADEQKLLEDILLTIPVDAGMEITNIKMGKAILVEKDPVKGNPAKEHYFLICADIDLLVNLRAQVIEAVDQFFHSFSFKKLETINIDELSRKEEQVLIWGETEITHVALSRKRYILLKYREVLVRKFLESWKNNFVPGQGSTAVDLKVIDLLSDLHLFVLEELREQALAHGLKWTRTCCSKIIEGHPRDRGAIISRTNTNTKSTCWLRTMIRVDGVWVVEPFCDQWVKIPRPAVCTESTVFSLRVSQFCSVFIDYSLFSWLPTADITNFLSSIALDRTALRSVQIALNIVSVAPSVQMLAEPSSSESSSHDISMDFADTAAAAPTPDITDALNQFRASIDQICERDDGAKLRDILSLHLSNFENKVIARLDAQDKVLGALRRDSTDHRNLLSLELRSSHKQLSTGIVTTGLDFVDIRRVVKETHQELIAKINSLDEQVAATRNDLLEFSAQAQQSLNVITTQLSELAAYINRGGDNKNGGKQQPRPSTSASSF</sequence>
<gene>
    <name evidence="2" type="ORF">F511_42655</name>
</gene>
<evidence type="ECO:0000313" key="2">
    <source>
        <dbReference type="EMBL" id="KZV19109.1"/>
    </source>
</evidence>
<feature type="compositionally biased region" description="Polar residues" evidence="1">
    <location>
        <begin position="829"/>
        <end position="843"/>
    </location>
</feature>
<proteinExistence type="predicted"/>
<reference evidence="2 3" key="1">
    <citation type="journal article" date="2015" name="Proc. Natl. Acad. Sci. U.S.A.">
        <title>The resurrection genome of Boea hygrometrica: A blueprint for survival of dehydration.</title>
        <authorList>
            <person name="Xiao L."/>
            <person name="Yang G."/>
            <person name="Zhang L."/>
            <person name="Yang X."/>
            <person name="Zhao S."/>
            <person name="Ji Z."/>
            <person name="Zhou Q."/>
            <person name="Hu M."/>
            <person name="Wang Y."/>
            <person name="Chen M."/>
            <person name="Xu Y."/>
            <person name="Jin H."/>
            <person name="Xiao X."/>
            <person name="Hu G."/>
            <person name="Bao F."/>
            <person name="Hu Y."/>
            <person name="Wan P."/>
            <person name="Li L."/>
            <person name="Deng X."/>
            <person name="Kuang T."/>
            <person name="Xiang C."/>
            <person name="Zhu J.K."/>
            <person name="Oliver M.J."/>
            <person name="He Y."/>
        </authorList>
    </citation>
    <scope>NUCLEOTIDE SEQUENCE [LARGE SCALE GENOMIC DNA]</scope>
    <source>
        <strain evidence="3">cv. XS01</strain>
    </source>
</reference>
<organism evidence="2 3">
    <name type="scientific">Dorcoceras hygrometricum</name>
    <dbReference type="NCBI Taxonomy" id="472368"/>
    <lineage>
        <taxon>Eukaryota</taxon>
        <taxon>Viridiplantae</taxon>
        <taxon>Streptophyta</taxon>
        <taxon>Embryophyta</taxon>
        <taxon>Tracheophyta</taxon>
        <taxon>Spermatophyta</taxon>
        <taxon>Magnoliopsida</taxon>
        <taxon>eudicotyledons</taxon>
        <taxon>Gunneridae</taxon>
        <taxon>Pentapetalae</taxon>
        <taxon>asterids</taxon>
        <taxon>lamiids</taxon>
        <taxon>Lamiales</taxon>
        <taxon>Gesneriaceae</taxon>
        <taxon>Didymocarpoideae</taxon>
        <taxon>Trichosporeae</taxon>
        <taxon>Loxocarpinae</taxon>
        <taxon>Dorcoceras</taxon>
    </lineage>
</organism>
<name>A0A2Z7AJ37_9LAMI</name>
<keyword evidence="3" id="KW-1185">Reference proteome</keyword>
<dbReference type="EMBL" id="KV016855">
    <property type="protein sequence ID" value="KZV19109.1"/>
    <property type="molecule type" value="Genomic_DNA"/>
</dbReference>
<accession>A0A2Z7AJ37</accession>
<evidence type="ECO:0000313" key="3">
    <source>
        <dbReference type="Proteomes" id="UP000250235"/>
    </source>
</evidence>
<feature type="region of interest" description="Disordered" evidence="1">
    <location>
        <begin position="313"/>
        <end position="333"/>
    </location>
</feature>